<dbReference type="EMBL" id="BAABAH010000003">
    <property type="protein sequence ID" value="GAA3810507.1"/>
    <property type="molecule type" value="Genomic_DNA"/>
</dbReference>
<feature type="transmembrane region" description="Helical" evidence="1">
    <location>
        <begin position="51"/>
        <end position="70"/>
    </location>
</feature>
<keyword evidence="1" id="KW-0472">Membrane</keyword>
<evidence type="ECO:0000256" key="1">
    <source>
        <dbReference type="SAM" id="Phobius"/>
    </source>
</evidence>
<reference evidence="3" key="1">
    <citation type="journal article" date="2019" name="Int. J. Syst. Evol. Microbiol.">
        <title>The Global Catalogue of Microorganisms (GCM) 10K type strain sequencing project: providing services to taxonomists for standard genome sequencing and annotation.</title>
        <authorList>
            <consortium name="The Broad Institute Genomics Platform"/>
            <consortium name="The Broad Institute Genome Sequencing Center for Infectious Disease"/>
            <person name="Wu L."/>
            <person name="Ma J."/>
        </authorList>
    </citation>
    <scope>NUCLEOTIDE SEQUENCE [LARGE SCALE GENOMIC DNA]</scope>
    <source>
        <strain evidence="3">JCM 16953</strain>
    </source>
</reference>
<accession>A0ABP7I767</accession>
<proteinExistence type="predicted"/>
<protein>
    <submittedName>
        <fullName evidence="2">DUF1772 domain-containing protein</fullName>
    </submittedName>
</protein>
<evidence type="ECO:0000313" key="2">
    <source>
        <dbReference type="EMBL" id="GAA3810507.1"/>
    </source>
</evidence>
<evidence type="ECO:0000313" key="3">
    <source>
        <dbReference type="Proteomes" id="UP001501821"/>
    </source>
</evidence>
<sequence length="141" mass="14853">MDEFVLVSARILNGLLAGIYAAFLLAVMPALHSQTDEVFAEVMNRINVVIVNPPFLVLFLGAPLAAAVLLRWDHGALGITAAGCAVAALVVTFAANLPLNDALADGVSRSDFEVPWIVWHCLRTATAVAAFGLLCRTPAQG</sequence>
<feature type="transmembrane region" description="Helical" evidence="1">
    <location>
        <begin position="12"/>
        <end position="31"/>
    </location>
</feature>
<name>A0ABP7I767_9ACTN</name>
<keyword evidence="3" id="KW-1185">Reference proteome</keyword>
<dbReference type="Pfam" id="PF08592">
    <property type="entry name" value="Anthrone_oxy"/>
    <property type="match status" value="1"/>
</dbReference>
<dbReference type="Proteomes" id="UP001501821">
    <property type="component" value="Unassembled WGS sequence"/>
</dbReference>
<gene>
    <name evidence="2" type="ORF">GCM10022242_11380</name>
</gene>
<feature type="transmembrane region" description="Helical" evidence="1">
    <location>
        <begin position="77"/>
        <end position="97"/>
    </location>
</feature>
<keyword evidence="1" id="KW-1133">Transmembrane helix</keyword>
<comment type="caution">
    <text evidence="2">The sequence shown here is derived from an EMBL/GenBank/DDBJ whole genome shotgun (WGS) entry which is preliminary data.</text>
</comment>
<organism evidence="2 3">
    <name type="scientific">Nocardioides panacisoli</name>
    <dbReference type="NCBI Taxonomy" id="627624"/>
    <lineage>
        <taxon>Bacteria</taxon>
        <taxon>Bacillati</taxon>
        <taxon>Actinomycetota</taxon>
        <taxon>Actinomycetes</taxon>
        <taxon>Propionibacteriales</taxon>
        <taxon>Nocardioidaceae</taxon>
        <taxon>Nocardioides</taxon>
    </lineage>
</organism>
<feature type="transmembrane region" description="Helical" evidence="1">
    <location>
        <begin position="117"/>
        <end position="135"/>
    </location>
</feature>
<dbReference type="InterPro" id="IPR013901">
    <property type="entry name" value="Anthrone_oxy"/>
</dbReference>
<dbReference type="RefSeq" id="WP_344773219.1">
    <property type="nucleotide sequence ID" value="NZ_BAABAH010000003.1"/>
</dbReference>
<keyword evidence="1" id="KW-0812">Transmembrane</keyword>